<keyword evidence="1" id="KW-0479">Metal-binding</keyword>
<reference evidence="7" key="2">
    <citation type="submission" date="2025-08" db="UniProtKB">
        <authorList>
            <consortium name="Ensembl"/>
        </authorList>
    </citation>
    <scope>IDENTIFICATION</scope>
</reference>
<dbReference type="Pfam" id="PF13765">
    <property type="entry name" value="PRY"/>
    <property type="match status" value="1"/>
</dbReference>
<name>A0A8W4F663_PIG</name>
<dbReference type="GO" id="GO:0005737">
    <property type="term" value="C:cytoplasm"/>
    <property type="evidence" value="ECO:0000318"/>
    <property type="project" value="GO_Central"/>
</dbReference>
<dbReference type="PROSITE" id="PS00518">
    <property type="entry name" value="ZF_RING_1"/>
    <property type="match status" value="1"/>
</dbReference>
<dbReference type="InterPro" id="IPR001841">
    <property type="entry name" value="Znf_RING"/>
</dbReference>
<dbReference type="Proteomes" id="UP000008227">
    <property type="component" value="Chromosome 1"/>
</dbReference>
<dbReference type="Gene3D" id="3.30.40.10">
    <property type="entry name" value="Zinc/RING finger domain, C3HC4 (zinc finger)"/>
    <property type="match status" value="1"/>
</dbReference>
<dbReference type="Ensembl" id="ENSSSCT00000081710.1">
    <property type="protein sequence ID" value="ENSSSCP00000074604.1"/>
    <property type="gene ID" value="ENSSSCG00000050324.1"/>
</dbReference>
<dbReference type="PANTHER" id="PTHR24103">
    <property type="entry name" value="E3 UBIQUITIN-PROTEIN LIGASE TRIM"/>
    <property type="match status" value="1"/>
</dbReference>
<dbReference type="InterPro" id="IPR043136">
    <property type="entry name" value="B30.2/SPRY_sf"/>
</dbReference>
<evidence type="ECO:0000313" key="8">
    <source>
        <dbReference type="Proteomes" id="UP000008227"/>
    </source>
</evidence>
<organism evidence="7 8">
    <name type="scientific">Sus scrofa</name>
    <name type="common">Pig</name>
    <dbReference type="NCBI Taxonomy" id="9823"/>
    <lineage>
        <taxon>Eukaryota</taxon>
        <taxon>Metazoa</taxon>
        <taxon>Chordata</taxon>
        <taxon>Craniata</taxon>
        <taxon>Vertebrata</taxon>
        <taxon>Euteleostomi</taxon>
        <taxon>Mammalia</taxon>
        <taxon>Eutheria</taxon>
        <taxon>Laurasiatheria</taxon>
        <taxon>Artiodactyla</taxon>
        <taxon>Suina</taxon>
        <taxon>Suidae</taxon>
        <taxon>Sus</taxon>
    </lineage>
</organism>
<dbReference type="SMART" id="SM00184">
    <property type="entry name" value="RING"/>
    <property type="match status" value="1"/>
</dbReference>
<dbReference type="SMART" id="SM00449">
    <property type="entry name" value="SPRY"/>
    <property type="match status" value="1"/>
</dbReference>
<reference evidence="7" key="3">
    <citation type="submission" date="2025-09" db="UniProtKB">
        <authorList>
            <consortium name="Ensembl"/>
        </authorList>
    </citation>
    <scope>IDENTIFICATION</scope>
</reference>
<keyword evidence="8" id="KW-1185">Reference proteome</keyword>
<protein>
    <submittedName>
        <fullName evidence="7">Ret finger protein like 4B</fullName>
    </submittedName>
</protein>
<gene>
    <name evidence="7" type="primary">RFPL4B</name>
</gene>
<dbReference type="Pfam" id="PF15227">
    <property type="entry name" value="zf-C3HC4_4"/>
    <property type="match status" value="1"/>
</dbReference>
<dbReference type="InterPro" id="IPR017907">
    <property type="entry name" value="Znf_RING_CS"/>
</dbReference>
<dbReference type="CDD" id="cd13733">
    <property type="entry name" value="SPRY_PRY_C-I_1"/>
    <property type="match status" value="1"/>
</dbReference>
<keyword evidence="3" id="KW-0862">Zinc</keyword>
<dbReference type="Gene3D" id="2.60.120.920">
    <property type="match status" value="1"/>
</dbReference>
<dbReference type="PROSITE" id="PS50089">
    <property type="entry name" value="ZF_RING_2"/>
    <property type="match status" value="1"/>
</dbReference>
<proteinExistence type="predicted"/>
<evidence type="ECO:0000256" key="1">
    <source>
        <dbReference type="ARBA" id="ARBA00022723"/>
    </source>
</evidence>
<dbReference type="PROSITE" id="PS50188">
    <property type="entry name" value="B302_SPRY"/>
    <property type="match status" value="1"/>
</dbReference>
<dbReference type="GO" id="GO:0061630">
    <property type="term" value="F:ubiquitin protein ligase activity"/>
    <property type="evidence" value="ECO:0000318"/>
    <property type="project" value="GO_Central"/>
</dbReference>
<dbReference type="SUPFAM" id="SSF57850">
    <property type="entry name" value="RING/U-box"/>
    <property type="match status" value="1"/>
</dbReference>
<keyword evidence="2 4" id="KW-0863">Zinc-finger</keyword>
<dbReference type="Pfam" id="PF00622">
    <property type="entry name" value="SPRY"/>
    <property type="match status" value="1"/>
</dbReference>
<dbReference type="GO" id="GO:0045087">
    <property type="term" value="P:innate immune response"/>
    <property type="evidence" value="ECO:0000318"/>
    <property type="project" value="GO_Central"/>
</dbReference>
<accession>A0A8W4F663</accession>
<dbReference type="GO" id="GO:0010468">
    <property type="term" value="P:regulation of gene expression"/>
    <property type="evidence" value="ECO:0000318"/>
    <property type="project" value="GO_Central"/>
</dbReference>
<dbReference type="InterPro" id="IPR013083">
    <property type="entry name" value="Znf_RING/FYVE/PHD"/>
</dbReference>
<dbReference type="InterPro" id="IPR013320">
    <property type="entry name" value="ConA-like_dom_sf"/>
</dbReference>
<evidence type="ECO:0000256" key="3">
    <source>
        <dbReference type="ARBA" id="ARBA00022833"/>
    </source>
</evidence>
<dbReference type="GeneTree" id="ENSGT00940000163194"/>
<evidence type="ECO:0000256" key="2">
    <source>
        <dbReference type="ARBA" id="ARBA00022771"/>
    </source>
</evidence>
<feature type="domain" description="B30.2/SPRY" evidence="6">
    <location>
        <begin position="76"/>
        <end position="267"/>
    </location>
</feature>
<dbReference type="InterPro" id="IPR003877">
    <property type="entry name" value="SPRY_dom"/>
</dbReference>
<evidence type="ECO:0000259" key="6">
    <source>
        <dbReference type="PROSITE" id="PS50188"/>
    </source>
</evidence>
<dbReference type="PRINTS" id="PR01407">
    <property type="entry name" value="BUTYPHLNCDUF"/>
</dbReference>
<dbReference type="InterPro" id="IPR003879">
    <property type="entry name" value="Butyrophylin_SPRY"/>
</dbReference>
<feature type="domain" description="RING-type" evidence="5">
    <location>
        <begin position="11"/>
        <end position="53"/>
    </location>
</feature>
<evidence type="ECO:0000256" key="4">
    <source>
        <dbReference type="PROSITE-ProRule" id="PRU00175"/>
    </source>
</evidence>
<dbReference type="InterPro" id="IPR050143">
    <property type="entry name" value="TRIM/RBCC"/>
</dbReference>
<dbReference type="SMART" id="SM00589">
    <property type="entry name" value="PRY"/>
    <property type="match status" value="1"/>
</dbReference>
<dbReference type="SUPFAM" id="SSF49899">
    <property type="entry name" value="Concanavalin A-like lectins/glucanases"/>
    <property type="match status" value="1"/>
</dbReference>
<dbReference type="GO" id="GO:0008270">
    <property type="term" value="F:zinc ion binding"/>
    <property type="evidence" value="ECO:0007669"/>
    <property type="project" value="UniProtKB-KW"/>
</dbReference>
<dbReference type="AlphaFoldDB" id="A0A8W4F663"/>
<evidence type="ECO:0000259" key="5">
    <source>
        <dbReference type="PROSITE" id="PS50089"/>
    </source>
</evidence>
<dbReference type="FunFam" id="2.60.120.920:FF:000004">
    <property type="entry name" value="Butyrophilin subfamily 1 member A1"/>
    <property type="match status" value="1"/>
</dbReference>
<sequence>MANNLQDEAACTVCLEVFFSPITLSCTHTFCLYCMQSWMKEQEDLKLVCPMCRGVIENPPLKDWQIEELALLITQHSSRLEQGMHMSDEYLKFWEDITLDPATANSFLVFSEDLRSIQYGKIYQNLMEDPQLGCVLGTPCFVSGCHYWEVEVGEGNEWALGVCKMSVNRKRPSGFSSDHGFWIIRMKAGTIYTFSVLETRIPVSPGLCHVGVFLDIELEEIKFFDVSNDVLIYTHNNLSCLEPLCPFFSLELPREGEKGASLKICPS</sequence>
<evidence type="ECO:0000313" key="7">
    <source>
        <dbReference type="Ensembl" id="ENSSSCP00000074604.1"/>
    </source>
</evidence>
<reference evidence="7" key="1">
    <citation type="journal article" date="2020" name="Gigascience">
        <title>An improved pig reference genome sequence to enable pig genetics and genomics research.</title>
        <authorList>
            <person name="Warr A."/>
            <person name="Affara N."/>
            <person name="Aken B."/>
            <person name="Beiki H."/>
            <person name="Bickhart D.M."/>
            <person name="Billis K."/>
            <person name="Chow W."/>
            <person name="Eory L."/>
            <person name="Finlayson H.A."/>
            <person name="Flicek P."/>
            <person name="Giron C.G."/>
            <person name="Griffin D.K."/>
            <person name="Hall R."/>
            <person name="Hannum G."/>
            <person name="Hourlier T."/>
            <person name="Howe K."/>
            <person name="Hume D.A."/>
            <person name="Izuogu O."/>
            <person name="Kim K."/>
            <person name="Koren S."/>
            <person name="Liu H."/>
            <person name="Manchanda N."/>
            <person name="Martin F.J."/>
            <person name="Nonneman D.J."/>
            <person name="O'Connor R.E."/>
            <person name="Phillippy A.M."/>
            <person name="Rohrer G.A."/>
            <person name="Rosen B.D."/>
            <person name="Rund L.A."/>
            <person name="Sargent C.A."/>
            <person name="Schook L.B."/>
            <person name="Schroeder S.G."/>
            <person name="Schwartz A.S."/>
            <person name="Skinner B.M."/>
            <person name="Talbot R."/>
            <person name="Tseng E."/>
            <person name="Tuggle C.K."/>
            <person name="Watson M."/>
            <person name="Smith T.P.L."/>
            <person name="Archibald A.L."/>
        </authorList>
    </citation>
    <scope>NUCLEOTIDE SEQUENCE [LARGE SCALE GENOMIC DNA]</scope>
    <source>
        <strain evidence="7">Duroc</strain>
    </source>
</reference>
<dbReference type="InterPro" id="IPR001870">
    <property type="entry name" value="B30.2/SPRY"/>
</dbReference>
<dbReference type="InterPro" id="IPR006574">
    <property type="entry name" value="PRY"/>
</dbReference>